<dbReference type="Proteomes" id="UP001153678">
    <property type="component" value="Unassembled WGS sequence"/>
</dbReference>
<organism evidence="1 2">
    <name type="scientific">Funneliformis geosporum</name>
    <dbReference type="NCBI Taxonomy" id="1117311"/>
    <lineage>
        <taxon>Eukaryota</taxon>
        <taxon>Fungi</taxon>
        <taxon>Fungi incertae sedis</taxon>
        <taxon>Mucoromycota</taxon>
        <taxon>Glomeromycotina</taxon>
        <taxon>Glomeromycetes</taxon>
        <taxon>Glomerales</taxon>
        <taxon>Glomeraceae</taxon>
        <taxon>Funneliformis</taxon>
    </lineage>
</organism>
<name>A0A9W4T539_9GLOM</name>
<protein>
    <submittedName>
        <fullName evidence="1">2611_t:CDS:1</fullName>
    </submittedName>
</protein>
<proteinExistence type="predicted"/>
<keyword evidence="2" id="KW-1185">Reference proteome</keyword>
<sequence>MAMYIPGGSRQDLLVQDTGINGVSTKMPEYIEERGKEEGTVVEEGGRKE</sequence>
<dbReference type="EMBL" id="CAMKVN010011197">
    <property type="protein sequence ID" value="CAI2194634.1"/>
    <property type="molecule type" value="Genomic_DNA"/>
</dbReference>
<feature type="non-terminal residue" evidence="1">
    <location>
        <position position="49"/>
    </location>
</feature>
<gene>
    <name evidence="1" type="ORF">FWILDA_LOCUS16675</name>
</gene>
<accession>A0A9W4T539</accession>
<evidence type="ECO:0000313" key="2">
    <source>
        <dbReference type="Proteomes" id="UP001153678"/>
    </source>
</evidence>
<comment type="caution">
    <text evidence="1">The sequence shown here is derived from an EMBL/GenBank/DDBJ whole genome shotgun (WGS) entry which is preliminary data.</text>
</comment>
<reference evidence="1" key="1">
    <citation type="submission" date="2022-08" db="EMBL/GenBank/DDBJ databases">
        <authorList>
            <person name="Kallberg Y."/>
            <person name="Tangrot J."/>
            <person name="Rosling A."/>
        </authorList>
    </citation>
    <scope>NUCLEOTIDE SEQUENCE</scope>
    <source>
        <strain evidence="1">Wild A</strain>
    </source>
</reference>
<dbReference type="AlphaFoldDB" id="A0A9W4T539"/>
<evidence type="ECO:0000313" key="1">
    <source>
        <dbReference type="EMBL" id="CAI2194634.1"/>
    </source>
</evidence>